<dbReference type="KEGG" id="nam:NAMH_1669"/>
<evidence type="ECO:0000256" key="1">
    <source>
        <dbReference type="ARBA" id="ARBA00022723"/>
    </source>
</evidence>
<keyword evidence="9" id="KW-1185">Reference proteome</keyword>
<dbReference type="GO" id="GO:0046872">
    <property type="term" value="F:metal ion binding"/>
    <property type="evidence" value="ECO:0007669"/>
    <property type="project" value="UniProtKB-KW"/>
</dbReference>
<reference evidence="8 9" key="1">
    <citation type="journal article" date="2009" name="PLoS Genet.">
        <title>Adaptations to submarine hydrothermal environments exemplified by the genome of Nautilia profundicola.</title>
        <authorList>
            <person name="Campbell B.J."/>
            <person name="Smith J.L."/>
            <person name="Hanson T.E."/>
            <person name="Klotz M.G."/>
            <person name="Stein L.Y."/>
            <person name="Lee C.K."/>
            <person name="Wu D."/>
            <person name="Robinson J.M."/>
            <person name="Khouri H.M."/>
            <person name="Eisen J.A."/>
            <person name="Cary S.C."/>
        </authorList>
    </citation>
    <scope>NUCLEOTIDE SEQUENCE [LARGE SCALE GENOMIC DNA]</scope>
    <source>
        <strain evidence="9">ATCC BAA-1463 / DSM 18972 / AmH</strain>
    </source>
</reference>
<keyword evidence="1 5" id="KW-0479">Metal-binding</keyword>
<dbReference type="STRING" id="598659.NAMH_1669"/>
<feature type="short sequence motif" description="Nudix box" evidence="6">
    <location>
        <begin position="48"/>
        <end position="69"/>
    </location>
</feature>
<evidence type="ECO:0000256" key="2">
    <source>
        <dbReference type="ARBA" id="ARBA00022801"/>
    </source>
</evidence>
<feature type="domain" description="Nudix hydrolase" evidence="7">
    <location>
        <begin position="2"/>
        <end position="148"/>
    </location>
</feature>
<dbReference type="Proteomes" id="UP000000448">
    <property type="component" value="Chromosome"/>
</dbReference>
<dbReference type="GO" id="GO:0008727">
    <property type="term" value="F:GDP-mannose mannosyl hydrolase activity"/>
    <property type="evidence" value="ECO:0007669"/>
    <property type="project" value="InterPro"/>
</dbReference>
<dbReference type="InterPro" id="IPR000086">
    <property type="entry name" value="NUDIX_hydrolase_dom"/>
</dbReference>
<dbReference type="HOGENOM" id="CLU_037162_12_0_7"/>
<dbReference type="PROSITE" id="PS51462">
    <property type="entry name" value="NUDIX"/>
    <property type="match status" value="1"/>
</dbReference>
<sequence>MLREDVFTCIVKNTPLISIDFIIENKGKILLGKRVNEPAKGYWFTIGGRIYKNEKISEAQKRILKDELGYLGDFNPEFVGVFEHFYDTGFNGIPTHYVNLAYKVNLDKISLNIPFEQHSEYIWLEADEIMKRKNVHSYVKDYFKGSKYV</sequence>
<dbReference type="eggNOG" id="COG1051">
    <property type="taxonomic scope" value="Bacteria"/>
</dbReference>
<dbReference type="AlphaFoldDB" id="B9L6R1"/>
<organism evidence="8 9">
    <name type="scientific">Nautilia profundicola (strain ATCC BAA-1463 / DSM 18972 / AmH)</name>
    <dbReference type="NCBI Taxonomy" id="598659"/>
    <lineage>
        <taxon>Bacteria</taxon>
        <taxon>Pseudomonadati</taxon>
        <taxon>Campylobacterota</taxon>
        <taxon>Epsilonproteobacteria</taxon>
        <taxon>Nautiliales</taxon>
        <taxon>Nautiliaceae</taxon>
        <taxon>Nautilia</taxon>
    </lineage>
</organism>
<dbReference type="Pfam" id="PF00293">
    <property type="entry name" value="NUDIX"/>
    <property type="match status" value="1"/>
</dbReference>
<evidence type="ECO:0000313" key="9">
    <source>
        <dbReference type="Proteomes" id="UP000000448"/>
    </source>
</evidence>
<dbReference type="PANTHER" id="PTHR43046">
    <property type="entry name" value="GDP-MANNOSE MANNOSYL HYDROLASE"/>
    <property type="match status" value="1"/>
</dbReference>
<dbReference type="CDD" id="cd03430">
    <property type="entry name" value="NUDIX_GDPMH_NudD"/>
    <property type="match status" value="1"/>
</dbReference>
<dbReference type="PANTHER" id="PTHR43046:SF12">
    <property type="entry name" value="GDP-MANNOSE MANNOSYL HYDROLASE"/>
    <property type="match status" value="1"/>
</dbReference>
<proteinExistence type="predicted"/>
<dbReference type="InterPro" id="IPR033715">
    <property type="entry name" value="GDPMH"/>
</dbReference>
<protein>
    <submittedName>
        <fullName evidence="8">GDP-mannose mannosyl hydrolase</fullName>
        <ecNumber evidence="8">3.6.1.-</ecNumber>
    </submittedName>
</protein>
<gene>
    <name evidence="8" type="ordered locus">NAMH_1669</name>
</gene>
<dbReference type="OrthoDB" id="9761969at2"/>
<feature type="binding site" evidence="5">
    <location>
        <position position="67"/>
    </location>
    <ligand>
        <name>Mg(2+)</name>
        <dbReference type="ChEBI" id="CHEBI:18420"/>
    </ligand>
</feature>
<dbReference type="PIRSF" id="PIRSF037599">
    <property type="entry name" value="GDPMH"/>
    <property type="match status" value="1"/>
</dbReference>
<comment type="cofactor">
    <cofactor evidence="5">
        <name>Mg(2+)</name>
        <dbReference type="ChEBI" id="CHEBI:18420"/>
    </cofactor>
    <text evidence="5">Binds 1 Mg(2+) ion per subunit.</text>
</comment>
<dbReference type="SUPFAM" id="SSF55811">
    <property type="entry name" value="Nudix"/>
    <property type="match status" value="1"/>
</dbReference>
<dbReference type="NCBIfam" id="NF011963">
    <property type="entry name" value="PRK15434.1"/>
    <property type="match status" value="1"/>
</dbReference>
<dbReference type="EMBL" id="CP001279">
    <property type="protein sequence ID" value="ACM92938.1"/>
    <property type="molecule type" value="Genomic_DNA"/>
</dbReference>
<evidence type="ECO:0000256" key="6">
    <source>
        <dbReference type="PIRSR" id="PIRSR037599-4"/>
    </source>
</evidence>
<feature type="binding site" evidence="5">
    <location>
        <position position="47"/>
    </location>
    <ligand>
        <name>Mg(2+)</name>
        <dbReference type="ChEBI" id="CHEBI:18420"/>
    </ligand>
</feature>
<evidence type="ECO:0000256" key="5">
    <source>
        <dbReference type="PIRSR" id="PIRSR037599-3"/>
    </source>
</evidence>
<accession>B9L6R1</accession>
<evidence type="ECO:0000259" key="7">
    <source>
        <dbReference type="PROSITE" id="PS51462"/>
    </source>
</evidence>
<evidence type="ECO:0000256" key="4">
    <source>
        <dbReference type="PIRSR" id="PIRSR037599-1"/>
    </source>
</evidence>
<dbReference type="RefSeq" id="WP_015901990.1">
    <property type="nucleotide sequence ID" value="NC_012115.1"/>
</dbReference>
<evidence type="ECO:0000256" key="3">
    <source>
        <dbReference type="ARBA" id="ARBA00022842"/>
    </source>
</evidence>
<dbReference type="EC" id="3.6.1.-" evidence="8"/>
<dbReference type="Gene3D" id="3.90.79.10">
    <property type="entry name" value="Nucleoside Triphosphate Pyrophosphohydrolase"/>
    <property type="match status" value="1"/>
</dbReference>
<keyword evidence="3 5" id="KW-0460">Magnesium</keyword>
<keyword evidence="2 8" id="KW-0378">Hydrolase</keyword>
<feature type="binding site" evidence="5">
    <location>
        <position position="117"/>
    </location>
    <ligand>
        <name>Mg(2+)</name>
        <dbReference type="ChEBI" id="CHEBI:18420"/>
    </ligand>
</feature>
<name>B9L6R1_NAUPA</name>
<feature type="site" description="Critical for catalysis" evidence="4">
    <location>
        <position position="118"/>
    </location>
</feature>
<evidence type="ECO:0000313" key="8">
    <source>
        <dbReference type="EMBL" id="ACM92938.1"/>
    </source>
</evidence>
<dbReference type="InterPro" id="IPR015797">
    <property type="entry name" value="NUDIX_hydrolase-like_dom_sf"/>
</dbReference>